<evidence type="ECO:0000313" key="1">
    <source>
        <dbReference type="EMBL" id="KAF6202323.1"/>
    </source>
</evidence>
<evidence type="ECO:0000313" key="2">
    <source>
        <dbReference type="Proteomes" id="UP000466442"/>
    </source>
</evidence>
<organism evidence="1 2">
    <name type="scientific">Apolygus lucorum</name>
    <name type="common">Small green plant bug</name>
    <name type="synonym">Lygocoris lucorum</name>
    <dbReference type="NCBI Taxonomy" id="248454"/>
    <lineage>
        <taxon>Eukaryota</taxon>
        <taxon>Metazoa</taxon>
        <taxon>Ecdysozoa</taxon>
        <taxon>Arthropoda</taxon>
        <taxon>Hexapoda</taxon>
        <taxon>Insecta</taxon>
        <taxon>Pterygota</taxon>
        <taxon>Neoptera</taxon>
        <taxon>Paraneoptera</taxon>
        <taxon>Hemiptera</taxon>
        <taxon>Heteroptera</taxon>
        <taxon>Panheteroptera</taxon>
        <taxon>Cimicomorpha</taxon>
        <taxon>Miridae</taxon>
        <taxon>Mirini</taxon>
        <taxon>Apolygus</taxon>
    </lineage>
</organism>
<protein>
    <submittedName>
        <fullName evidence="1">Uncharacterized protein</fullName>
    </submittedName>
</protein>
<keyword evidence="2" id="KW-1185">Reference proteome</keyword>
<dbReference type="EMBL" id="WIXP02000012">
    <property type="protein sequence ID" value="KAF6202323.1"/>
    <property type="molecule type" value="Genomic_DNA"/>
</dbReference>
<sequence>MKKRQISNKLCLRRLTRDAEAGFPRRSKQIEIDGWGWGIKDIEQEPQYVTRHYVFVQLLRLSSGYDM</sequence>
<comment type="caution">
    <text evidence="1">The sequence shown here is derived from an EMBL/GenBank/DDBJ whole genome shotgun (WGS) entry which is preliminary data.</text>
</comment>
<name>A0A8S9X057_APOLU</name>
<accession>A0A8S9X057</accession>
<reference evidence="1" key="1">
    <citation type="journal article" date="2021" name="Mol. Ecol. Resour.">
        <title>Apolygus lucorum genome provides insights into omnivorousness and mesophyll feeding.</title>
        <authorList>
            <person name="Liu Y."/>
            <person name="Liu H."/>
            <person name="Wang H."/>
            <person name="Huang T."/>
            <person name="Liu B."/>
            <person name="Yang B."/>
            <person name="Yin L."/>
            <person name="Li B."/>
            <person name="Zhang Y."/>
            <person name="Zhang S."/>
            <person name="Jiang F."/>
            <person name="Zhang X."/>
            <person name="Ren Y."/>
            <person name="Wang B."/>
            <person name="Wang S."/>
            <person name="Lu Y."/>
            <person name="Wu K."/>
            <person name="Fan W."/>
            <person name="Wang G."/>
        </authorList>
    </citation>
    <scope>NUCLEOTIDE SEQUENCE</scope>
    <source>
        <strain evidence="1">12Hb</strain>
    </source>
</reference>
<gene>
    <name evidence="1" type="ORF">GE061_004721</name>
</gene>
<dbReference type="Proteomes" id="UP000466442">
    <property type="component" value="Linkage Group LG12"/>
</dbReference>
<dbReference type="AlphaFoldDB" id="A0A8S9X057"/>
<proteinExistence type="predicted"/>